<reference evidence="1" key="1">
    <citation type="submission" date="2022-08" db="EMBL/GenBank/DDBJ databases">
        <title>Complete Genome Sequences of 2 Bosea sp. soil isolates.</title>
        <authorList>
            <person name="Alvarez Arevalo M."/>
            <person name="Sterndorff E.B."/>
            <person name="Faurdal D."/>
            <person name="Joergensen T.S."/>
            <person name="Weber T."/>
        </authorList>
    </citation>
    <scope>NUCLEOTIDE SEQUENCE</scope>
    <source>
        <strain evidence="1">NBC_00436</strain>
    </source>
</reference>
<accession>A0A9E8CNE8</accession>
<proteinExistence type="predicted"/>
<name>A0A9E8CNE8_9HYPH</name>
<dbReference type="EMBL" id="CP102774">
    <property type="protein sequence ID" value="UZF86099.1"/>
    <property type="molecule type" value="Genomic_DNA"/>
</dbReference>
<sequence>MPLRDRCKIDGENRARPGENHYFFVMSRLFRRGSETTCQKTGSCRAQALVFAENCVGDGRHQTKVYDQISAISLTRKTSAKATIGLGSRCAYPFPWFGADSEITLR</sequence>
<gene>
    <name evidence="1" type="ORF">NWE54_20155</name>
</gene>
<evidence type="ECO:0000313" key="1">
    <source>
        <dbReference type="EMBL" id="UZF86099.1"/>
    </source>
</evidence>
<protein>
    <submittedName>
        <fullName evidence="1">Uncharacterized protein</fullName>
    </submittedName>
</protein>
<dbReference type="AlphaFoldDB" id="A0A9E8CNE8"/>
<organism evidence="1">
    <name type="scientific">Bosea sp. NBC_00436</name>
    <dbReference type="NCBI Taxonomy" id="2969620"/>
    <lineage>
        <taxon>Bacteria</taxon>
        <taxon>Pseudomonadati</taxon>
        <taxon>Pseudomonadota</taxon>
        <taxon>Alphaproteobacteria</taxon>
        <taxon>Hyphomicrobiales</taxon>
        <taxon>Boseaceae</taxon>
        <taxon>Bosea</taxon>
    </lineage>
</organism>